<dbReference type="PROSITE" id="PS50850">
    <property type="entry name" value="MFS"/>
    <property type="match status" value="1"/>
</dbReference>
<dbReference type="SUPFAM" id="SSF103473">
    <property type="entry name" value="MFS general substrate transporter"/>
    <property type="match status" value="1"/>
</dbReference>
<keyword evidence="3" id="KW-1003">Cell membrane</keyword>
<comment type="subcellular location">
    <subcellularLocation>
        <location evidence="1">Cell membrane</location>
        <topology evidence="1">Multi-pass membrane protein</topology>
    </subcellularLocation>
</comment>
<keyword evidence="4" id="KW-0812">Transmembrane</keyword>
<dbReference type="InterPro" id="IPR001958">
    <property type="entry name" value="Tet-R_TetA/multi-R_MdtG-like"/>
</dbReference>
<dbReference type="PANTHER" id="PTHR43414:SF6">
    <property type="entry name" value="MULTIDRUG RESISTANCE PROTEIN MDTG"/>
    <property type="match status" value="1"/>
</dbReference>
<keyword evidence="8" id="KW-1185">Reference proteome</keyword>
<dbReference type="PRINTS" id="PR01035">
    <property type="entry name" value="TCRTETA"/>
</dbReference>
<reference evidence="7 8" key="1">
    <citation type="submission" date="2018-11" db="EMBL/GenBank/DDBJ databases">
        <title>Phylogenetic determinants of toxin gene distribution in genomes of Brevibacillus laterosporus.</title>
        <authorList>
            <person name="Glare T.R."/>
            <person name="Durrant A."/>
            <person name="Berry C."/>
            <person name="Palma L."/>
            <person name="Ormskirk M."/>
            <person name="Cox M.O."/>
        </authorList>
    </citation>
    <scope>NUCLEOTIDE SEQUENCE [LARGE SCALE GENOMIC DNA]</scope>
    <source>
        <strain evidence="7 8">1821L</strain>
    </source>
</reference>
<evidence type="ECO:0000256" key="1">
    <source>
        <dbReference type="ARBA" id="ARBA00004651"/>
    </source>
</evidence>
<evidence type="ECO:0000256" key="6">
    <source>
        <dbReference type="ARBA" id="ARBA00023136"/>
    </source>
</evidence>
<dbReference type="InterPro" id="IPR020846">
    <property type="entry name" value="MFS_dom"/>
</dbReference>
<evidence type="ECO:0000256" key="2">
    <source>
        <dbReference type="ARBA" id="ARBA00022448"/>
    </source>
</evidence>
<dbReference type="PANTHER" id="PTHR43414">
    <property type="entry name" value="MULTIDRUG RESISTANCE PROTEIN MDTG"/>
    <property type="match status" value="1"/>
</dbReference>
<evidence type="ECO:0000256" key="4">
    <source>
        <dbReference type="ARBA" id="ARBA00022692"/>
    </source>
</evidence>
<dbReference type="EMBL" id="CP033464">
    <property type="protein sequence ID" value="QDX92636.1"/>
    <property type="molecule type" value="Genomic_DNA"/>
</dbReference>
<dbReference type="Proteomes" id="UP000319432">
    <property type="component" value="Chromosome"/>
</dbReference>
<keyword evidence="2" id="KW-0813">Transport</keyword>
<dbReference type="Pfam" id="PF07690">
    <property type="entry name" value="MFS_1"/>
    <property type="match status" value="1"/>
</dbReference>
<gene>
    <name evidence="7" type="ORF">EEL30_10055</name>
</gene>
<name>A0A502J5D1_BRELA</name>
<evidence type="ECO:0000256" key="3">
    <source>
        <dbReference type="ARBA" id="ARBA00022475"/>
    </source>
</evidence>
<dbReference type="OrthoDB" id="65739at2"/>
<dbReference type="GO" id="GO:0022857">
    <property type="term" value="F:transmembrane transporter activity"/>
    <property type="evidence" value="ECO:0007669"/>
    <property type="project" value="InterPro"/>
</dbReference>
<accession>A0A502J5D1</accession>
<protein>
    <submittedName>
        <fullName evidence="7">MFS transporter</fullName>
    </submittedName>
</protein>
<evidence type="ECO:0000313" key="7">
    <source>
        <dbReference type="EMBL" id="QDX92636.1"/>
    </source>
</evidence>
<evidence type="ECO:0000313" key="8">
    <source>
        <dbReference type="Proteomes" id="UP000319432"/>
    </source>
</evidence>
<dbReference type="InterPro" id="IPR036259">
    <property type="entry name" value="MFS_trans_sf"/>
</dbReference>
<dbReference type="GO" id="GO:0005886">
    <property type="term" value="C:plasma membrane"/>
    <property type="evidence" value="ECO:0007669"/>
    <property type="project" value="UniProtKB-SubCell"/>
</dbReference>
<dbReference type="AlphaFoldDB" id="A0A502J5D1"/>
<dbReference type="InterPro" id="IPR011701">
    <property type="entry name" value="MFS"/>
</dbReference>
<evidence type="ECO:0000256" key="5">
    <source>
        <dbReference type="ARBA" id="ARBA00022989"/>
    </source>
</evidence>
<dbReference type="Gene3D" id="1.20.1250.20">
    <property type="entry name" value="MFS general substrate transporter like domains"/>
    <property type="match status" value="2"/>
</dbReference>
<keyword evidence="6" id="KW-0472">Membrane</keyword>
<proteinExistence type="predicted"/>
<organism evidence="7 8">
    <name type="scientific">Brevibacillus laterosporus</name>
    <name type="common">Bacillus laterosporus</name>
    <dbReference type="NCBI Taxonomy" id="1465"/>
    <lineage>
        <taxon>Bacteria</taxon>
        <taxon>Bacillati</taxon>
        <taxon>Bacillota</taxon>
        <taxon>Bacilli</taxon>
        <taxon>Bacillales</taxon>
        <taxon>Paenibacillaceae</taxon>
        <taxon>Brevibacillus</taxon>
    </lineage>
</organism>
<keyword evidence="5" id="KW-1133">Transmembrane helix</keyword>
<sequence length="403" mass="43445">MEIWKRNLFVLCGALFIVMVGMSMVMPFLPLFIQEELHITDTNDATLWSGIIFGANFLTAGLVSPIWGNLADKYGRKIMILRSGFLMSITIGLTGLAGNVWHLLLLRLLNGTISGIIPASNALVASSVPKERSGWALGILQSCVVSGSIMGPFFGGLLADLVGYRAVFMVTGGLLFIATLIITFTVKEDFTPLPKTEQTSLRDDFKMVFTSKTLPVLFAVTVIIQFALNGIVPILPIFVKELIGSGDKVAFFAGMVTAMTGVANVLASPQLGKLGDRIGSHKVLLGCLLASAIVYIPTAMVQSFWQLLILRFLAGLCVGGLLPAVNSLLRQATPSHMVSRVFGYNNSFLCLGNMLGPMTGGFLAGYVGLNGVFLMTSILLFLNFLWFLYVVRHGFQAVSSDKA</sequence>